<comment type="cofactor">
    <cofactor evidence="1">
        <name>pyridoxal 5'-phosphate</name>
        <dbReference type="ChEBI" id="CHEBI:597326"/>
    </cofactor>
</comment>
<keyword evidence="3 4" id="KW-0663">Pyridoxal phosphate</keyword>
<evidence type="ECO:0000256" key="4">
    <source>
        <dbReference type="RuleBase" id="RU003560"/>
    </source>
</evidence>
<comment type="similarity">
    <text evidence="2 4">Belongs to the class-III pyridoxal-phosphate-dependent aminotransferase family.</text>
</comment>
<dbReference type="Gene3D" id="3.90.1150.10">
    <property type="entry name" value="Aspartate Aminotransferase, domain 1"/>
    <property type="match status" value="1"/>
</dbReference>
<evidence type="ECO:0000313" key="5">
    <source>
        <dbReference type="EMBL" id="SUE95216.1"/>
    </source>
</evidence>
<protein>
    <submittedName>
        <fullName evidence="5">2,2-dialkylglycine decarboxylase</fullName>
        <ecNumber evidence="5">4.1.1.64</ecNumber>
    </submittedName>
</protein>
<name>A0A379PMF1_9PROT</name>
<evidence type="ECO:0000313" key="6">
    <source>
        <dbReference type="Proteomes" id="UP000254919"/>
    </source>
</evidence>
<dbReference type="CDD" id="cd00610">
    <property type="entry name" value="OAT_like"/>
    <property type="match status" value="1"/>
</dbReference>
<dbReference type="EMBL" id="UGVN01000002">
    <property type="protein sequence ID" value="SUE95216.1"/>
    <property type="molecule type" value="Genomic_DNA"/>
</dbReference>
<accession>A0A379PMF1</accession>
<evidence type="ECO:0000256" key="3">
    <source>
        <dbReference type="ARBA" id="ARBA00022898"/>
    </source>
</evidence>
<dbReference type="RefSeq" id="WP_019461964.1">
    <property type="nucleotide sequence ID" value="NZ_CBCSHT010000058.1"/>
</dbReference>
<evidence type="ECO:0000256" key="2">
    <source>
        <dbReference type="ARBA" id="ARBA00008954"/>
    </source>
</evidence>
<keyword evidence="5" id="KW-0456">Lyase</keyword>
<dbReference type="InterPro" id="IPR015422">
    <property type="entry name" value="PyrdxlP-dep_Trfase_small"/>
</dbReference>
<dbReference type="SUPFAM" id="SSF53383">
    <property type="entry name" value="PLP-dependent transferases"/>
    <property type="match status" value="1"/>
</dbReference>
<dbReference type="Gene3D" id="3.40.640.10">
    <property type="entry name" value="Type I PLP-dependent aspartate aminotransferase-like (Major domain)"/>
    <property type="match status" value="1"/>
</dbReference>
<dbReference type="Proteomes" id="UP000254919">
    <property type="component" value="Unassembled WGS sequence"/>
</dbReference>
<dbReference type="InterPro" id="IPR015424">
    <property type="entry name" value="PyrdxlP-dep_Trfase"/>
</dbReference>
<organism evidence="5 6">
    <name type="scientific">Roseomonas mucosa</name>
    <dbReference type="NCBI Taxonomy" id="207340"/>
    <lineage>
        <taxon>Bacteria</taxon>
        <taxon>Pseudomonadati</taxon>
        <taxon>Pseudomonadota</taxon>
        <taxon>Alphaproteobacteria</taxon>
        <taxon>Acetobacterales</taxon>
        <taxon>Roseomonadaceae</taxon>
        <taxon>Roseomonas</taxon>
    </lineage>
</organism>
<dbReference type="PANTHER" id="PTHR45688">
    <property type="match status" value="1"/>
</dbReference>
<dbReference type="GO" id="GO:0008483">
    <property type="term" value="F:transaminase activity"/>
    <property type="evidence" value="ECO:0007669"/>
    <property type="project" value="InterPro"/>
</dbReference>
<dbReference type="PIRSF" id="PIRSF000521">
    <property type="entry name" value="Transaminase_4ab_Lys_Orn"/>
    <property type="match status" value="1"/>
</dbReference>
<dbReference type="InterPro" id="IPR005814">
    <property type="entry name" value="Aminotrans_3"/>
</dbReference>
<dbReference type="AlphaFoldDB" id="A0A379PMF1"/>
<dbReference type="Pfam" id="PF00202">
    <property type="entry name" value="Aminotran_3"/>
    <property type="match status" value="1"/>
</dbReference>
<dbReference type="GO" id="GO:0047432">
    <property type="term" value="F:2,2-dialkylglycine decarboxylase (pyruvate) activity"/>
    <property type="evidence" value="ECO:0007669"/>
    <property type="project" value="UniProtKB-EC"/>
</dbReference>
<dbReference type="EC" id="4.1.1.64" evidence="5"/>
<sequence length="436" mass="45920">MSATASPAANPSIEGALPDESLLARRREALGPTYRLFYDVPVQVARAEGVFLYAPDGTEYLDVYNNVPSVGHCHPAVAEAIAKQAAILNTHTRYLTDKVVEYAETLLATFPAELSQVMLTCTGSEASDLALRVARACTGNTGFITTANAYHGVTLAVSEICPSQGKVVAPHARAVPAPDGYRQEGDVGARFAAGVQAAIDDLAAHGIRPAALICDMIFGSDGVFTDPPGFMTEAVARVRAAGGLFIADEVQPGFGRTGTHMWGFQRHGLVPDAVILGKPAGNGLPLAGLVAQPRVLEAFAAQSRYFNTFGGNPVCCAAGLAVLEVIRREGLMENAVRVGARMRAGMEELATAYPVLGDIRGAGLFFGAEMVRDRATREAAPDLAAQVVNGLRARRVLIGAAGPRANVLKIRPPLPFTEAHADRFLAAMAEVLHGLR</sequence>
<dbReference type="GeneID" id="99631524"/>
<gene>
    <name evidence="5" type="primary">dgdA</name>
    <name evidence="5" type="ORF">NCTC13291_04099</name>
</gene>
<evidence type="ECO:0000256" key="1">
    <source>
        <dbReference type="ARBA" id="ARBA00001933"/>
    </source>
</evidence>
<reference evidence="5 6" key="1">
    <citation type="submission" date="2018-06" db="EMBL/GenBank/DDBJ databases">
        <authorList>
            <consortium name="Pathogen Informatics"/>
            <person name="Doyle S."/>
        </authorList>
    </citation>
    <scope>NUCLEOTIDE SEQUENCE [LARGE SCALE GENOMIC DNA]</scope>
    <source>
        <strain evidence="5 6">NCTC13291</strain>
    </source>
</reference>
<dbReference type="InterPro" id="IPR049704">
    <property type="entry name" value="Aminotrans_3_PPA_site"/>
</dbReference>
<dbReference type="PANTHER" id="PTHR45688:SF13">
    <property type="entry name" value="ALANINE--GLYOXYLATE AMINOTRANSFERASE 2-LIKE"/>
    <property type="match status" value="1"/>
</dbReference>
<dbReference type="InterPro" id="IPR015421">
    <property type="entry name" value="PyrdxlP-dep_Trfase_major"/>
</dbReference>
<dbReference type="GO" id="GO:0030170">
    <property type="term" value="F:pyridoxal phosphate binding"/>
    <property type="evidence" value="ECO:0007669"/>
    <property type="project" value="InterPro"/>
</dbReference>
<proteinExistence type="inferred from homology"/>
<dbReference type="PROSITE" id="PS00600">
    <property type="entry name" value="AA_TRANSFER_CLASS_3"/>
    <property type="match status" value="1"/>
</dbReference>